<accession>A0A654FEM0</accession>
<evidence type="ECO:0000256" key="1">
    <source>
        <dbReference type="SAM" id="MobiDB-lite"/>
    </source>
</evidence>
<dbReference type="AlphaFoldDB" id="A0A654FEM0"/>
<organism evidence="2 3">
    <name type="scientific">Arabidopsis thaliana</name>
    <name type="common">Mouse-ear cress</name>
    <dbReference type="NCBI Taxonomy" id="3702"/>
    <lineage>
        <taxon>Eukaryota</taxon>
        <taxon>Viridiplantae</taxon>
        <taxon>Streptophyta</taxon>
        <taxon>Embryophyta</taxon>
        <taxon>Tracheophyta</taxon>
        <taxon>Spermatophyta</taxon>
        <taxon>Magnoliopsida</taxon>
        <taxon>eudicotyledons</taxon>
        <taxon>Gunneridae</taxon>
        <taxon>Pentapetalae</taxon>
        <taxon>rosids</taxon>
        <taxon>malvids</taxon>
        <taxon>Brassicales</taxon>
        <taxon>Brassicaceae</taxon>
        <taxon>Camelineae</taxon>
        <taxon>Arabidopsis</taxon>
    </lineage>
</organism>
<sequence length="75" mass="8119">MQMRDYRGIPPVSSSSSARPSQVACQLALLKKLVNSLLFVKLFSSPLSSSSSSARPQAPQLVFKLFPSLSDHLLA</sequence>
<protein>
    <submittedName>
        <fullName evidence="2">Uncharacterized protein</fullName>
    </submittedName>
</protein>
<reference evidence="2 3" key="1">
    <citation type="submission" date="2019-11" db="EMBL/GenBank/DDBJ databases">
        <authorList>
            <person name="Jiao W.-B."/>
            <person name="Schneeberger K."/>
        </authorList>
    </citation>
    <scope>NUCLEOTIDE SEQUENCE [LARGE SCALE GENOMIC DNA]</scope>
    <source>
        <strain evidence="3">cv. An-1</strain>
    </source>
</reference>
<proteinExistence type="predicted"/>
<name>A0A654FEM0_ARATH</name>
<gene>
    <name evidence="2" type="ORF">AN1_LOCUS14776</name>
</gene>
<feature type="region of interest" description="Disordered" evidence="1">
    <location>
        <begin position="1"/>
        <end position="20"/>
    </location>
</feature>
<dbReference type="EMBL" id="CACRSJ010000106">
    <property type="protein sequence ID" value="VYS59335.1"/>
    <property type="molecule type" value="Genomic_DNA"/>
</dbReference>
<evidence type="ECO:0000313" key="2">
    <source>
        <dbReference type="EMBL" id="VYS59335.1"/>
    </source>
</evidence>
<evidence type="ECO:0000313" key="3">
    <source>
        <dbReference type="Proteomes" id="UP000426265"/>
    </source>
</evidence>
<dbReference type="Proteomes" id="UP000426265">
    <property type="component" value="Unassembled WGS sequence"/>
</dbReference>